<keyword evidence="3" id="KW-1185">Reference proteome</keyword>
<evidence type="ECO:0000313" key="3">
    <source>
        <dbReference type="Proteomes" id="UP000011717"/>
    </source>
</evidence>
<dbReference type="PATRIC" id="fig|1234595.3.peg.1105"/>
<dbReference type="InterPro" id="IPR009683">
    <property type="entry name" value="Extensin-like_C"/>
</dbReference>
<dbReference type="RefSeq" id="WP_008600746.1">
    <property type="nucleotide sequence ID" value="NZ_AMRV01000003.1"/>
</dbReference>
<sequence length="230" mass="24548">MSCASYGRPAAPPAILALLAALIVVSACGRADPPRRVPQPGGAPRPAAAPQAPSQEAEACYAALRKLPVSFRTLPPRRTAEGCGFDDGVQLLDIGVPVPGLTAISCPAAIALYGWITDEVQPLARKHFGERVDRIQSYGTYSCRSVNSRPGAKLSEHAHANAVDIAAFRLESGRTVRVESGWRAGGADSAFLKDVHQAGCRKFQIVIGPDGDRYHQDHLHMDMGRGPYCR</sequence>
<dbReference type="OrthoDB" id="9809788at2"/>
<protein>
    <recommendedName>
        <fullName evidence="1">Extensin-like C-terminal domain-containing protein</fullName>
    </recommendedName>
</protein>
<name>M2U594_9SPHN</name>
<feature type="domain" description="Extensin-like C-terminal" evidence="1">
    <location>
        <begin position="59"/>
        <end position="230"/>
    </location>
</feature>
<dbReference type="Proteomes" id="UP000011717">
    <property type="component" value="Unassembled WGS sequence"/>
</dbReference>
<proteinExistence type="predicted"/>
<evidence type="ECO:0000259" key="1">
    <source>
        <dbReference type="Pfam" id="PF06904"/>
    </source>
</evidence>
<evidence type="ECO:0000313" key="2">
    <source>
        <dbReference type="EMBL" id="EMD83202.1"/>
    </source>
</evidence>
<comment type="caution">
    <text evidence="2">The sequence shown here is derived from an EMBL/GenBank/DDBJ whole genome shotgun (WGS) entry which is preliminary data.</text>
</comment>
<accession>M2U594</accession>
<reference evidence="2 3" key="1">
    <citation type="journal article" date="2013" name="Genome Announc.">
        <title>Draft Genome Sequence of Strain JLT2015T, Belonging to the Family Sphingomonadaceae of the Alphaproteobacteria.</title>
        <authorList>
            <person name="Tang K."/>
            <person name="Liu K."/>
            <person name="Li S."/>
            <person name="Jiao N."/>
        </authorList>
    </citation>
    <scope>NUCLEOTIDE SEQUENCE [LARGE SCALE GENOMIC DNA]</scope>
    <source>
        <strain evidence="2 3">JLT2015</strain>
    </source>
</reference>
<dbReference type="EMBL" id="AMRV01000003">
    <property type="protein sequence ID" value="EMD83202.1"/>
    <property type="molecule type" value="Genomic_DNA"/>
</dbReference>
<organism evidence="2 3">
    <name type="scientific">Pacificimonas flava</name>
    <dbReference type="NCBI Taxonomy" id="1234595"/>
    <lineage>
        <taxon>Bacteria</taxon>
        <taxon>Pseudomonadati</taxon>
        <taxon>Pseudomonadota</taxon>
        <taxon>Alphaproteobacteria</taxon>
        <taxon>Sphingomonadales</taxon>
        <taxon>Sphingosinicellaceae</taxon>
        <taxon>Pacificimonas</taxon>
    </lineage>
</organism>
<dbReference type="AlphaFoldDB" id="M2U594"/>
<dbReference type="Pfam" id="PF06904">
    <property type="entry name" value="Extensin-like_C"/>
    <property type="match status" value="1"/>
</dbReference>
<gene>
    <name evidence="2" type="ORF">C725_1103</name>
</gene>